<sequence>MAIHDLKVVWTPRHAGSPVTTDLASLPGASLAKKQVAHVFAEMLGTEWLTIKTSETKFYAASRFLAWSEVAGLESLSGLTVARWQDYIRHEFEGYAETSAKSMLHQARIILAASPDVPQAVKDSLANIRIGRPVNDSGMKEAYTTAEFHEIRQAAERHLAKARKRISTYYQRAQRATDESPALDKALRHLLETGEVTPLSREQLEGLPRLPQALLLGNSEALAAAALLVCAEGYNLSVINRLATDEIQLGDHPDEVRVTEIKPRRSPRLERESTVLVGPSSALWRRIQAATEPARVMCQNVGAPTPLLLLSRSTFTTPDAQTRRYGNDVERPAPYVRSGVPSGGSRREDLPWMPNGLPLSFPKLRQTYVTVIQRSPSQHTQETWVRDYLSKSDEAKAKIHQQVARAQIAAIRRAEERLVSLTPVEDAPPEALNGSQDTVTASCKDVHRHPQTGGVCTETFFACLTCENAIITPVHLPRLVLIRDALRDLRTALTPGQWTRWEHEYTLIETLLREKAQLDDDEARMLAARATRTDRENVRLLLKGEFDAAQ</sequence>
<protein>
    <recommendedName>
        <fullName evidence="4">Integrase</fullName>
    </recommendedName>
</protein>
<proteinExistence type="predicted"/>
<organism evidence="2 3">
    <name type="scientific">Nocardioides yefusunii</name>
    <dbReference type="NCBI Taxonomy" id="2500546"/>
    <lineage>
        <taxon>Bacteria</taxon>
        <taxon>Bacillati</taxon>
        <taxon>Actinomycetota</taxon>
        <taxon>Actinomycetes</taxon>
        <taxon>Propionibacteriales</taxon>
        <taxon>Nocardioidaceae</taxon>
        <taxon>Nocardioides</taxon>
    </lineage>
</organism>
<dbReference type="RefSeq" id="WP_128221992.1">
    <property type="nucleotide sequence ID" value="NZ_CP034929.1"/>
</dbReference>
<name>A0ABW1QZ98_9ACTN</name>
<evidence type="ECO:0008006" key="4">
    <source>
        <dbReference type="Google" id="ProtNLM"/>
    </source>
</evidence>
<keyword evidence="3" id="KW-1185">Reference proteome</keyword>
<dbReference type="EMBL" id="JBHSQI010000009">
    <property type="protein sequence ID" value="MFC6154912.1"/>
    <property type="molecule type" value="Genomic_DNA"/>
</dbReference>
<gene>
    <name evidence="2" type="ORF">ACFPWU_14695</name>
</gene>
<reference evidence="3" key="1">
    <citation type="journal article" date="2019" name="Int. J. Syst. Evol. Microbiol.">
        <title>The Global Catalogue of Microorganisms (GCM) 10K type strain sequencing project: providing services to taxonomists for standard genome sequencing and annotation.</title>
        <authorList>
            <consortium name="The Broad Institute Genomics Platform"/>
            <consortium name="The Broad Institute Genome Sequencing Center for Infectious Disease"/>
            <person name="Wu L."/>
            <person name="Ma J."/>
        </authorList>
    </citation>
    <scope>NUCLEOTIDE SEQUENCE [LARGE SCALE GENOMIC DNA]</scope>
    <source>
        <strain evidence="3">DFY28</strain>
    </source>
</reference>
<evidence type="ECO:0000256" key="1">
    <source>
        <dbReference type="SAM" id="MobiDB-lite"/>
    </source>
</evidence>
<feature type="region of interest" description="Disordered" evidence="1">
    <location>
        <begin position="319"/>
        <end position="351"/>
    </location>
</feature>
<evidence type="ECO:0000313" key="3">
    <source>
        <dbReference type="Proteomes" id="UP001596098"/>
    </source>
</evidence>
<dbReference type="Proteomes" id="UP001596098">
    <property type="component" value="Unassembled WGS sequence"/>
</dbReference>
<comment type="caution">
    <text evidence="2">The sequence shown here is derived from an EMBL/GenBank/DDBJ whole genome shotgun (WGS) entry which is preliminary data.</text>
</comment>
<evidence type="ECO:0000313" key="2">
    <source>
        <dbReference type="EMBL" id="MFC6154912.1"/>
    </source>
</evidence>
<feature type="compositionally biased region" description="Basic and acidic residues" evidence="1">
    <location>
        <begin position="321"/>
        <end position="331"/>
    </location>
</feature>
<accession>A0ABW1QZ98</accession>